<reference evidence="5" key="2">
    <citation type="submission" date="2018-07" db="EMBL/GenBank/DDBJ databases">
        <authorList>
            <person name="Quirk P.G."/>
            <person name="Krulwich T.A."/>
        </authorList>
    </citation>
    <scope>NUCLEOTIDE SEQUENCE</scope>
</reference>
<evidence type="ECO:0000256" key="2">
    <source>
        <dbReference type="SAM" id="MobiDB-lite"/>
    </source>
</evidence>
<name>A0A336LIF2_CULSO</name>
<dbReference type="EMBL" id="UFQS01000016">
    <property type="protein sequence ID" value="SSW97446.1"/>
    <property type="molecule type" value="Genomic_DNA"/>
</dbReference>
<dbReference type="PROSITE" id="PS50158">
    <property type="entry name" value="ZF_CCHC"/>
    <property type="match status" value="1"/>
</dbReference>
<evidence type="ECO:0000259" key="3">
    <source>
        <dbReference type="PROSITE" id="PS50158"/>
    </source>
</evidence>
<accession>A0A336LIF2</accession>
<feature type="domain" description="CCHC-type" evidence="3">
    <location>
        <begin position="254"/>
        <end position="268"/>
    </location>
</feature>
<keyword evidence="1" id="KW-0479">Metal-binding</keyword>
<evidence type="ECO:0000313" key="5">
    <source>
        <dbReference type="EMBL" id="SSX17832.1"/>
    </source>
</evidence>
<dbReference type="PANTHER" id="PTHR33198">
    <property type="entry name" value="ANK_REP_REGION DOMAIN-CONTAINING PROTEIN-RELATED"/>
    <property type="match status" value="1"/>
</dbReference>
<keyword evidence="1" id="KW-0863">Zinc-finger</keyword>
<dbReference type="PANTHER" id="PTHR33198:SF19">
    <property type="entry name" value="CCHC-TYPE DOMAIN-CONTAINING PROTEIN"/>
    <property type="match status" value="1"/>
</dbReference>
<organism evidence="5">
    <name type="scientific">Culicoides sonorensis</name>
    <name type="common">Biting midge</name>
    <dbReference type="NCBI Taxonomy" id="179676"/>
    <lineage>
        <taxon>Eukaryota</taxon>
        <taxon>Metazoa</taxon>
        <taxon>Ecdysozoa</taxon>
        <taxon>Arthropoda</taxon>
        <taxon>Hexapoda</taxon>
        <taxon>Insecta</taxon>
        <taxon>Pterygota</taxon>
        <taxon>Neoptera</taxon>
        <taxon>Endopterygota</taxon>
        <taxon>Diptera</taxon>
        <taxon>Nematocera</taxon>
        <taxon>Chironomoidea</taxon>
        <taxon>Ceratopogonidae</taxon>
        <taxon>Ceratopogoninae</taxon>
        <taxon>Culicoides</taxon>
        <taxon>Monoculicoides</taxon>
    </lineage>
</organism>
<protein>
    <submittedName>
        <fullName evidence="5">CSON003687 protein</fullName>
    </submittedName>
</protein>
<dbReference type="GO" id="GO:0003676">
    <property type="term" value="F:nucleic acid binding"/>
    <property type="evidence" value="ECO:0007669"/>
    <property type="project" value="InterPro"/>
</dbReference>
<evidence type="ECO:0000256" key="1">
    <source>
        <dbReference type="PROSITE-ProRule" id="PRU00047"/>
    </source>
</evidence>
<dbReference type="InterPro" id="IPR001878">
    <property type="entry name" value="Znf_CCHC"/>
</dbReference>
<evidence type="ECO:0000313" key="4">
    <source>
        <dbReference type="EMBL" id="SSW97446.1"/>
    </source>
</evidence>
<keyword evidence="1" id="KW-0862">Zinc</keyword>
<dbReference type="AlphaFoldDB" id="A0A336LIF2"/>
<dbReference type="GO" id="GO:0008270">
    <property type="term" value="F:zinc ion binding"/>
    <property type="evidence" value="ECO:0007669"/>
    <property type="project" value="UniProtKB-KW"/>
</dbReference>
<sequence>MEKLKKILSSTIKQSTSFIVPSINLSESDTSESESSEDMAPGHFESYSEGTPVEEYLERFEAYLILHNVTNELQRTVHFIGTCGSYLYSRVKSSCNPRAPMEVPFNELKTLLTGILCPKNVVSIERAKFHLRNQSEGESVTNYIQALRKLAQTCDFGAQLESQLKDRFVVGIRDPSMRSQVIDTLSLEEAVSKASTLELSKRLPCSSMADMSLNVFQPRRRGPNKDRRFNTYQKKCSNCNRFCRGDCPAKNYQCYRCKRKGHVAACCKANLNQCYEDSSTDTLGSVRLLSSGRQVGSNQDCINLHPSTSDDEALDQ</sequence>
<dbReference type="OMA" id="HENCRFR"/>
<feature type="region of interest" description="Disordered" evidence="2">
    <location>
        <begin position="25"/>
        <end position="48"/>
    </location>
</feature>
<dbReference type="VEuPathDB" id="VectorBase:CSON003687"/>
<gene>
    <name evidence="5" type="primary">CSON003687</name>
</gene>
<dbReference type="EMBL" id="UFQT01000016">
    <property type="protein sequence ID" value="SSX17832.1"/>
    <property type="molecule type" value="Genomic_DNA"/>
</dbReference>
<proteinExistence type="predicted"/>
<reference evidence="4" key="1">
    <citation type="submission" date="2018-04" db="EMBL/GenBank/DDBJ databases">
        <authorList>
            <person name="Go L.Y."/>
            <person name="Mitchell J.A."/>
        </authorList>
    </citation>
    <scope>NUCLEOTIDE SEQUENCE</scope>
    <source>
        <tissue evidence="4">Whole organism</tissue>
    </source>
</reference>